<dbReference type="EMBL" id="CAJPWZ010001646">
    <property type="protein sequence ID" value="CAG2219907.1"/>
    <property type="molecule type" value="Genomic_DNA"/>
</dbReference>
<dbReference type="InterPro" id="IPR003593">
    <property type="entry name" value="AAA+_ATPase"/>
</dbReference>
<dbReference type="InterPro" id="IPR051055">
    <property type="entry name" value="PIF1_helicase"/>
</dbReference>
<dbReference type="GO" id="GO:0000723">
    <property type="term" value="P:telomere maintenance"/>
    <property type="evidence" value="ECO:0007669"/>
    <property type="project" value="InterPro"/>
</dbReference>
<feature type="domain" description="AAA+ ATPase" evidence="2">
    <location>
        <begin position="59"/>
        <end position="275"/>
    </location>
</feature>
<comment type="cofactor">
    <cofactor evidence="1">
        <name>Mg(2+)</name>
        <dbReference type="ChEBI" id="CHEBI:18420"/>
    </cofactor>
</comment>
<dbReference type="OrthoDB" id="10050764at2759"/>
<dbReference type="InterPro" id="IPR010285">
    <property type="entry name" value="DNA_helicase_pif1-like_DEAD"/>
</dbReference>
<keyword evidence="1 3" id="KW-0378">Hydrolase</keyword>
<dbReference type="GO" id="GO:0005524">
    <property type="term" value="F:ATP binding"/>
    <property type="evidence" value="ECO:0007669"/>
    <property type="project" value="UniProtKB-KW"/>
</dbReference>
<dbReference type="GO" id="GO:0016787">
    <property type="term" value="F:hydrolase activity"/>
    <property type="evidence" value="ECO:0007669"/>
    <property type="project" value="UniProtKB-KW"/>
</dbReference>
<evidence type="ECO:0000313" key="3">
    <source>
        <dbReference type="EMBL" id="CAG2219907.1"/>
    </source>
</evidence>
<comment type="similarity">
    <text evidence="1">Belongs to the helicase family.</text>
</comment>
<keyword evidence="1" id="KW-0227">DNA damage</keyword>
<sequence>MESTKATPTGKYIFGTLGILPQLLCFSEVSGILDFNNVKMAGVKEMDQIQNKALHMALAGHNVLVTGFPGTGKSFVISEIAQNLKLSGKVVAVTATTGKAAQVLQGKIPPASKLQVTTVHKFLGLKDGRYSNEELVSLLQSNESLSTKNKNIKTIDCLIIDEISMLSTKLFEQIECVLSEIRQTPSFGGVQLILSGDFFQLPPVANPSYGDNGSYCFLSRFIRCLHHVQLTEMHRQSEPDLIAAIHQCARGQITEDTFNLIKRLQRTLPPGPKPLKLFAMNLDVEIYNSECLLEMEGI</sequence>
<keyword evidence="1" id="KW-0347">Helicase</keyword>
<dbReference type="SUPFAM" id="SSF52540">
    <property type="entry name" value="P-loop containing nucleoside triphosphate hydrolases"/>
    <property type="match status" value="1"/>
</dbReference>
<keyword evidence="1" id="KW-0233">DNA recombination</keyword>
<evidence type="ECO:0000313" key="4">
    <source>
        <dbReference type="Proteomes" id="UP000683360"/>
    </source>
</evidence>
<dbReference type="EC" id="5.6.2.3" evidence="1"/>
<keyword evidence="4" id="KW-1185">Reference proteome</keyword>
<accession>A0A8S3SPC4</accession>
<comment type="caution">
    <text evidence="3">The sequence shown here is derived from an EMBL/GenBank/DDBJ whole genome shotgun (WGS) entry which is preliminary data.</text>
</comment>
<dbReference type="GO" id="GO:0006281">
    <property type="term" value="P:DNA repair"/>
    <property type="evidence" value="ECO:0007669"/>
    <property type="project" value="UniProtKB-KW"/>
</dbReference>
<evidence type="ECO:0000259" key="2">
    <source>
        <dbReference type="SMART" id="SM00382"/>
    </source>
</evidence>
<dbReference type="AlphaFoldDB" id="A0A8S3SPC4"/>
<dbReference type="Proteomes" id="UP000683360">
    <property type="component" value="Unassembled WGS sequence"/>
</dbReference>
<dbReference type="Gene3D" id="3.40.50.300">
    <property type="entry name" value="P-loop containing nucleotide triphosphate hydrolases"/>
    <property type="match status" value="1"/>
</dbReference>
<proteinExistence type="inferred from homology"/>
<keyword evidence="1" id="KW-0547">Nucleotide-binding</keyword>
<dbReference type="InterPro" id="IPR027417">
    <property type="entry name" value="P-loop_NTPase"/>
</dbReference>
<dbReference type="GO" id="GO:0043139">
    <property type="term" value="F:5'-3' DNA helicase activity"/>
    <property type="evidence" value="ECO:0007669"/>
    <property type="project" value="UniProtKB-EC"/>
</dbReference>
<protein>
    <recommendedName>
        <fullName evidence="1">ATP-dependent DNA helicase</fullName>
        <ecNumber evidence="1">5.6.2.3</ecNumber>
    </recommendedName>
</protein>
<dbReference type="GO" id="GO:0006310">
    <property type="term" value="P:DNA recombination"/>
    <property type="evidence" value="ECO:0007669"/>
    <property type="project" value="UniProtKB-KW"/>
</dbReference>
<reference evidence="3" key="1">
    <citation type="submission" date="2021-03" db="EMBL/GenBank/DDBJ databases">
        <authorList>
            <person name="Bekaert M."/>
        </authorList>
    </citation>
    <scope>NUCLEOTIDE SEQUENCE</scope>
</reference>
<dbReference type="PANTHER" id="PTHR47642">
    <property type="entry name" value="ATP-DEPENDENT DNA HELICASE"/>
    <property type="match status" value="1"/>
</dbReference>
<dbReference type="Pfam" id="PF05970">
    <property type="entry name" value="PIF1"/>
    <property type="match status" value="1"/>
</dbReference>
<dbReference type="PANTHER" id="PTHR47642:SF5">
    <property type="entry name" value="ATP-DEPENDENT DNA HELICASE"/>
    <property type="match status" value="1"/>
</dbReference>
<keyword evidence="1" id="KW-0234">DNA repair</keyword>
<name>A0A8S3SPC4_MYTED</name>
<keyword evidence="1" id="KW-0067">ATP-binding</keyword>
<dbReference type="SMART" id="SM00382">
    <property type="entry name" value="AAA"/>
    <property type="match status" value="1"/>
</dbReference>
<evidence type="ECO:0000256" key="1">
    <source>
        <dbReference type="RuleBase" id="RU363044"/>
    </source>
</evidence>
<comment type="catalytic activity">
    <reaction evidence="1">
        <text>ATP + H2O = ADP + phosphate + H(+)</text>
        <dbReference type="Rhea" id="RHEA:13065"/>
        <dbReference type="ChEBI" id="CHEBI:15377"/>
        <dbReference type="ChEBI" id="CHEBI:15378"/>
        <dbReference type="ChEBI" id="CHEBI:30616"/>
        <dbReference type="ChEBI" id="CHEBI:43474"/>
        <dbReference type="ChEBI" id="CHEBI:456216"/>
        <dbReference type="EC" id="5.6.2.3"/>
    </reaction>
</comment>
<gene>
    <name evidence="3" type="ORF">MEDL_33407</name>
</gene>
<organism evidence="3 4">
    <name type="scientific">Mytilus edulis</name>
    <name type="common">Blue mussel</name>
    <dbReference type="NCBI Taxonomy" id="6550"/>
    <lineage>
        <taxon>Eukaryota</taxon>
        <taxon>Metazoa</taxon>
        <taxon>Spiralia</taxon>
        <taxon>Lophotrochozoa</taxon>
        <taxon>Mollusca</taxon>
        <taxon>Bivalvia</taxon>
        <taxon>Autobranchia</taxon>
        <taxon>Pteriomorphia</taxon>
        <taxon>Mytilida</taxon>
        <taxon>Mytiloidea</taxon>
        <taxon>Mytilidae</taxon>
        <taxon>Mytilinae</taxon>
        <taxon>Mytilus</taxon>
    </lineage>
</organism>